<dbReference type="EMBL" id="BMAT01009238">
    <property type="protein sequence ID" value="GFS02357.1"/>
    <property type="molecule type" value="Genomic_DNA"/>
</dbReference>
<accession>A0AAV4HWS1</accession>
<dbReference type="AlphaFoldDB" id="A0AAV4HWS1"/>
<keyword evidence="3" id="KW-1185">Reference proteome</keyword>
<gene>
    <name evidence="2" type="ORF">ElyMa_004605200</name>
</gene>
<name>A0AAV4HWS1_9GAST</name>
<protein>
    <submittedName>
        <fullName evidence="2">Uncharacterized protein</fullName>
    </submittedName>
</protein>
<evidence type="ECO:0000313" key="3">
    <source>
        <dbReference type="Proteomes" id="UP000762676"/>
    </source>
</evidence>
<evidence type="ECO:0000256" key="1">
    <source>
        <dbReference type="SAM" id="MobiDB-lite"/>
    </source>
</evidence>
<reference evidence="2 3" key="1">
    <citation type="journal article" date="2021" name="Elife">
        <title>Chloroplast acquisition without the gene transfer in kleptoplastic sea slugs, Plakobranchus ocellatus.</title>
        <authorList>
            <person name="Maeda T."/>
            <person name="Takahashi S."/>
            <person name="Yoshida T."/>
            <person name="Shimamura S."/>
            <person name="Takaki Y."/>
            <person name="Nagai Y."/>
            <person name="Toyoda A."/>
            <person name="Suzuki Y."/>
            <person name="Arimoto A."/>
            <person name="Ishii H."/>
            <person name="Satoh N."/>
            <person name="Nishiyama T."/>
            <person name="Hasebe M."/>
            <person name="Maruyama T."/>
            <person name="Minagawa J."/>
            <person name="Obokata J."/>
            <person name="Shigenobu S."/>
        </authorList>
    </citation>
    <scope>NUCLEOTIDE SEQUENCE [LARGE SCALE GENOMIC DNA]</scope>
</reference>
<evidence type="ECO:0000313" key="2">
    <source>
        <dbReference type="EMBL" id="GFS02357.1"/>
    </source>
</evidence>
<sequence>MTLANGRAGLVAVQFDLDLDYVFHNLFPRQAIKFQRPQTQGDFNNQTTSLTGIYSVAPNFGQKEDIKSKVDALSRRDTAGSRRFQTDPSGNY</sequence>
<feature type="compositionally biased region" description="Basic and acidic residues" evidence="1">
    <location>
        <begin position="67"/>
        <end position="80"/>
    </location>
</feature>
<feature type="region of interest" description="Disordered" evidence="1">
    <location>
        <begin position="67"/>
        <end position="92"/>
    </location>
</feature>
<organism evidence="2 3">
    <name type="scientific">Elysia marginata</name>
    <dbReference type="NCBI Taxonomy" id="1093978"/>
    <lineage>
        <taxon>Eukaryota</taxon>
        <taxon>Metazoa</taxon>
        <taxon>Spiralia</taxon>
        <taxon>Lophotrochozoa</taxon>
        <taxon>Mollusca</taxon>
        <taxon>Gastropoda</taxon>
        <taxon>Heterobranchia</taxon>
        <taxon>Euthyneura</taxon>
        <taxon>Panpulmonata</taxon>
        <taxon>Sacoglossa</taxon>
        <taxon>Placobranchoidea</taxon>
        <taxon>Plakobranchidae</taxon>
        <taxon>Elysia</taxon>
    </lineage>
</organism>
<proteinExistence type="predicted"/>
<dbReference type="Proteomes" id="UP000762676">
    <property type="component" value="Unassembled WGS sequence"/>
</dbReference>
<comment type="caution">
    <text evidence="2">The sequence shown here is derived from an EMBL/GenBank/DDBJ whole genome shotgun (WGS) entry which is preliminary data.</text>
</comment>